<evidence type="ECO:0000313" key="2">
    <source>
        <dbReference type="EMBL" id="PPQ66796.1"/>
    </source>
</evidence>
<reference evidence="2 3" key="1">
    <citation type="journal article" date="2018" name="Evol. Lett.">
        <title>Horizontal gene cluster transfer increased hallucinogenic mushroom diversity.</title>
        <authorList>
            <person name="Reynolds H.T."/>
            <person name="Vijayakumar V."/>
            <person name="Gluck-Thaler E."/>
            <person name="Korotkin H.B."/>
            <person name="Matheny P.B."/>
            <person name="Slot J.C."/>
        </authorList>
    </citation>
    <scope>NUCLEOTIDE SEQUENCE [LARGE SCALE GENOMIC DNA]</scope>
    <source>
        <strain evidence="2 3">SRW20</strain>
    </source>
</reference>
<sequence>MKTRTRVLSLSIPSYSSSGVGSSSSNTDNAAKSSSKTLRLKLSRLSLSRGGISSPVTATPSVELVSPVPHLLTSNIPPTDSERALIQDTISTVSAQNAALEASLNFDANTKPSSTTLKRLGAGQDFVHSHKAILSPVRLLPEEILAEIFSIYSESFLLEDHPHIITVSREGIIYPWIPSQVCRSWRSAALSLHHLWGQLIVDTCLWKTNKPSKSFMELFKTLVDRSHDAPLCIYFCTPPSADVEDLRPIIDTLVKNSERWSTVYLITPYSVLSAFEGIKGRLPALRRLYLSFAVEEPMYTTKETVLDTFEVAPKLQSVYLSSASFTGRMLLPYDQLLVFLDGGERANGRVREHVIPASASTLQDLSFGRFPMEDIQRPWPHSTLPELTNLIVKFENTGDEDDSYDNLQDNFFTHLTLPNVNRIDITNYPKNLLPVLSSLITRSFPAQQATTLQELSFSTYYLAEYNPGDLATFLELTPFLKKLRVYLPHTQDLERLVVIPGSDQPLLPRLEELCIFVYDSVEGCEDVLSQIARSRCEPILTNNSRNDPNAPSSTSPSPPTRLQHFRLVFPGAVLCHAGHEKLEESSRSASVIPTESSSAEPKDMEDRVALLKDWTPLASSLPSIFAFWARPARMGLKKMKRAFQVSQWFSMVEGIKIQGVKELYRSDIHHLMYHISLLPSSDLPGDNIYHFRKRARALLEKWSRLLAEDIKNRRWAFQGAQSVVYVPQDHEIRTRPAQETIESMIYGDKFYPQKYSVSWYDLQVVLQYQD</sequence>
<keyword evidence="3" id="KW-1185">Reference proteome</keyword>
<protein>
    <recommendedName>
        <fullName evidence="4">F-box domain-containing protein</fullName>
    </recommendedName>
</protein>
<dbReference type="STRING" id="231916.A0A409VKQ9"/>
<evidence type="ECO:0000256" key="1">
    <source>
        <dbReference type="SAM" id="MobiDB-lite"/>
    </source>
</evidence>
<feature type="region of interest" description="Disordered" evidence="1">
    <location>
        <begin position="539"/>
        <end position="559"/>
    </location>
</feature>
<proteinExistence type="predicted"/>
<dbReference type="AlphaFoldDB" id="A0A409VKQ9"/>
<dbReference type="OrthoDB" id="3365698at2759"/>
<comment type="caution">
    <text evidence="2">The sequence shown here is derived from an EMBL/GenBank/DDBJ whole genome shotgun (WGS) entry which is preliminary data.</text>
</comment>
<feature type="compositionally biased region" description="Polar residues" evidence="1">
    <location>
        <begin position="540"/>
        <end position="550"/>
    </location>
</feature>
<gene>
    <name evidence="2" type="ORF">CVT26_009642</name>
</gene>
<name>A0A409VKQ9_9AGAR</name>
<dbReference type="InParanoid" id="A0A409VKQ9"/>
<evidence type="ECO:0000313" key="3">
    <source>
        <dbReference type="Proteomes" id="UP000284706"/>
    </source>
</evidence>
<organism evidence="2 3">
    <name type="scientific">Gymnopilus dilepis</name>
    <dbReference type="NCBI Taxonomy" id="231916"/>
    <lineage>
        <taxon>Eukaryota</taxon>
        <taxon>Fungi</taxon>
        <taxon>Dikarya</taxon>
        <taxon>Basidiomycota</taxon>
        <taxon>Agaricomycotina</taxon>
        <taxon>Agaricomycetes</taxon>
        <taxon>Agaricomycetidae</taxon>
        <taxon>Agaricales</taxon>
        <taxon>Agaricineae</taxon>
        <taxon>Hymenogastraceae</taxon>
        <taxon>Gymnopilus</taxon>
    </lineage>
</organism>
<feature type="region of interest" description="Disordered" evidence="1">
    <location>
        <begin position="14"/>
        <end position="35"/>
    </location>
</feature>
<dbReference type="Proteomes" id="UP000284706">
    <property type="component" value="Unassembled WGS sequence"/>
</dbReference>
<dbReference type="EMBL" id="NHYE01005621">
    <property type="protein sequence ID" value="PPQ66796.1"/>
    <property type="molecule type" value="Genomic_DNA"/>
</dbReference>
<dbReference type="Gene3D" id="1.20.1280.50">
    <property type="match status" value="1"/>
</dbReference>
<accession>A0A409VKQ9</accession>
<feature type="compositionally biased region" description="Low complexity" evidence="1">
    <location>
        <begin position="14"/>
        <end position="25"/>
    </location>
</feature>
<evidence type="ECO:0008006" key="4">
    <source>
        <dbReference type="Google" id="ProtNLM"/>
    </source>
</evidence>